<dbReference type="InterPro" id="IPR000719">
    <property type="entry name" value="Prot_kinase_dom"/>
</dbReference>
<dbReference type="InterPro" id="IPR011009">
    <property type="entry name" value="Kinase-like_dom_sf"/>
</dbReference>
<proteinExistence type="predicted"/>
<name>A0A1G4AUR4_9PEZI</name>
<dbReference type="AlphaFoldDB" id="A0A1G4AUR4"/>
<dbReference type="SMART" id="SM00220">
    <property type="entry name" value="S_TKc"/>
    <property type="match status" value="1"/>
</dbReference>
<dbReference type="GO" id="GO:0004674">
    <property type="term" value="F:protein serine/threonine kinase activity"/>
    <property type="evidence" value="ECO:0007669"/>
    <property type="project" value="TreeGrafter"/>
</dbReference>
<dbReference type="RefSeq" id="XP_022470075.1">
    <property type="nucleotide sequence ID" value="XM_022623396.1"/>
</dbReference>
<keyword evidence="3" id="KW-1185">Reference proteome</keyword>
<dbReference type="GO" id="GO:0005524">
    <property type="term" value="F:ATP binding"/>
    <property type="evidence" value="ECO:0007669"/>
    <property type="project" value="InterPro"/>
</dbReference>
<dbReference type="SUPFAM" id="SSF56112">
    <property type="entry name" value="Protein kinase-like (PK-like)"/>
    <property type="match status" value="1"/>
</dbReference>
<dbReference type="GeneID" id="34564906"/>
<evidence type="ECO:0000313" key="3">
    <source>
        <dbReference type="Proteomes" id="UP000176998"/>
    </source>
</evidence>
<gene>
    <name evidence="2" type="ORF">CORC01_11774</name>
</gene>
<sequence length="622" mass="71464">MLTFKGIRKALQKAEREVSNTRDVRTYTWTPLSSINNIIQDNSHVVKALEEKIRMSDSMKRFIFGRAKRLVSLLIRLDRLDLLQRFHGEQFGDEDFPIRYIKPRTTGNKSRPKWSIQSCRSDKTVSSGVVLDEDDSDDEDDNEKEMIRQFCNTYQWRFFVPVFSPHDKAHVFDPRCQMPYLEELGSNQTNFSVVRHFVIHRTHLNFKLDDQIGTLVDGERNPHIAVKELLSAQGLSREKFAKVAENEATILKRLRDQDHPHFIRAIATYTQGNRYYFVFPWARGGNLRDFWANQPTLHVASTNINIEDWSSYFEWFFEQLLGLSGAIESLHHPEKDPRESCRHGDLKPENILCFSNTDVGTKKIPIGVRLVVADAGHAKVHELATEFRGEPTGTPQGTIMYSPPEAELQLQDARSRRYDIWSLGCLYLEFLVWILYGNLTLESFRRDIGPGQPYYRKEPEVGLKEPVKEWIKAIKEDPRCAEVKKTAIGRLVTLIENRLLVVKVELRKDSFSEYNGSDPSRRGISPMSTEGSIKMILKRPTMDLSSKDAQRADAEEVYEEMKSIVNAVKRERSIPWINQNGIVNAAKRGPPTFMANLTPGDNRGALRGKDANGMMKGVFQTL</sequence>
<dbReference type="Gene3D" id="1.10.510.10">
    <property type="entry name" value="Transferase(Phosphotransferase) domain 1"/>
    <property type="match status" value="1"/>
</dbReference>
<protein>
    <submittedName>
        <fullName evidence="2">Protein kinase domain-containing protein</fullName>
    </submittedName>
</protein>
<keyword evidence="2" id="KW-0808">Transferase</keyword>
<accession>A0A1G4AUR4</accession>
<evidence type="ECO:0000259" key="1">
    <source>
        <dbReference type="PROSITE" id="PS50011"/>
    </source>
</evidence>
<dbReference type="CDD" id="cd00180">
    <property type="entry name" value="PKc"/>
    <property type="match status" value="1"/>
</dbReference>
<comment type="caution">
    <text evidence="2">The sequence shown here is derived from an EMBL/GenBank/DDBJ whole genome shotgun (WGS) entry which is preliminary data.</text>
</comment>
<dbReference type="PROSITE" id="PS50011">
    <property type="entry name" value="PROTEIN_KINASE_DOM"/>
    <property type="match status" value="1"/>
</dbReference>
<feature type="domain" description="Protein kinase" evidence="1">
    <location>
        <begin position="178"/>
        <end position="512"/>
    </location>
</feature>
<dbReference type="STRING" id="1209926.A0A1G4AUR4"/>
<evidence type="ECO:0000313" key="2">
    <source>
        <dbReference type="EMBL" id="OHE92907.1"/>
    </source>
</evidence>
<organism evidence="2 3">
    <name type="scientific">Colletotrichum orchidophilum</name>
    <dbReference type="NCBI Taxonomy" id="1209926"/>
    <lineage>
        <taxon>Eukaryota</taxon>
        <taxon>Fungi</taxon>
        <taxon>Dikarya</taxon>
        <taxon>Ascomycota</taxon>
        <taxon>Pezizomycotina</taxon>
        <taxon>Sordariomycetes</taxon>
        <taxon>Hypocreomycetidae</taxon>
        <taxon>Glomerellales</taxon>
        <taxon>Glomerellaceae</taxon>
        <taxon>Colletotrichum</taxon>
    </lineage>
</organism>
<dbReference type="OrthoDB" id="1046782at2759"/>
<dbReference type="EMBL" id="MJBS01000133">
    <property type="protein sequence ID" value="OHE92907.1"/>
    <property type="molecule type" value="Genomic_DNA"/>
</dbReference>
<dbReference type="InterPro" id="IPR008271">
    <property type="entry name" value="Ser/Thr_kinase_AS"/>
</dbReference>
<keyword evidence="2" id="KW-0418">Kinase</keyword>
<reference evidence="2 3" key="1">
    <citation type="submission" date="2016-09" db="EMBL/GenBank/DDBJ databases">
        <authorList>
            <person name="Capua I."/>
            <person name="De Benedictis P."/>
            <person name="Joannis T."/>
            <person name="Lombin L.H."/>
            <person name="Cattoli G."/>
        </authorList>
    </citation>
    <scope>NUCLEOTIDE SEQUENCE [LARGE SCALE GENOMIC DNA]</scope>
    <source>
        <strain evidence="2 3">IMI 309357</strain>
    </source>
</reference>
<dbReference type="PANTHER" id="PTHR24359">
    <property type="entry name" value="SERINE/THREONINE-PROTEIN KINASE SBK1"/>
    <property type="match status" value="1"/>
</dbReference>
<dbReference type="Pfam" id="PF00069">
    <property type="entry name" value="Pkinase"/>
    <property type="match status" value="1"/>
</dbReference>
<dbReference type="PROSITE" id="PS00108">
    <property type="entry name" value="PROTEIN_KINASE_ST"/>
    <property type="match status" value="1"/>
</dbReference>
<dbReference type="PANTHER" id="PTHR24359:SF1">
    <property type="entry name" value="INHIBITOR OF NUCLEAR FACTOR KAPPA-B KINASE EPSILON SUBUNIT HOMOLOG 1-RELATED"/>
    <property type="match status" value="1"/>
</dbReference>
<dbReference type="Proteomes" id="UP000176998">
    <property type="component" value="Unassembled WGS sequence"/>
</dbReference>